<name>A0ABP3X5K3_9SPHN</name>
<dbReference type="Proteomes" id="UP001500738">
    <property type="component" value="Unassembled WGS sequence"/>
</dbReference>
<reference evidence="3" key="1">
    <citation type="journal article" date="2019" name="Int. J. Syst. Evol. Microbiol.">
        <title>The Global Catalogue of Microorganisms (GCM) 10K type strain sequencing project: providing services to taxonomists for standard genome sequencing and annotation.</title>
        <authorList>
            <consortium name="The Broad Institute Genomics Platform"/>
            <consortium name="The Broad Institute Genome Sequencing Center for Infectious Disease"/>
            <person name="Wu L."/>
            <person name="Ma J."/>
        </authorList>
    </citation>
    <scope>NUCLEOTIDE SEQUENCE [LARGE SCALE GENOMIC DNA]</scope>
    <source>
        <strain evidence="3">JCM 15910</strain>
    </source>
</reference>
<dbReference type="SUPFAM" id="SSF54427">
    <property type="entry name" value="NTF2-like"/>
    <property type="match status" value="1"/>
</dbReference>
<dbReference type="Pfam" id="PF12680">
    <property type="entry name" value="SnoaL_2"/>
    <property type="match status" value="1"/>
</dbReference>
<gene>
    <name evidence="2" type="ORF">GCM10009115_01240</name>
</gene>
<organism evidence="2 3">
    <name type="scientific">Sphingopyxis soli</name>
    <dbReference type="NCBI Taxonomy" id="592051"/>
    <lineage>
        <taxon>Bacteria</taxon>
        <taxon>Pseudomonadati</taxon>
        <taxon>Pseudomonadota</taxon>
        <taxon>Alphaproteobacteria</taxon>
        <taxon>Sphingomonadales</taxon>
        <taxon>Sphingomonadaceae</taxon>
        <taxon>Sphingopyxis</taxon>
    </lineage>
</organism>
<dbReference type="EMBL" id="BAAAFE010000001">
    <property type="protein sequence ID" value="GAA0860874.1"/>
    <property type="molecule type" value="Genomic_DNA"/>
</dbReference>
<dbReference type="InterPro" id="IPR037401">
    <property type="entry name" value="SnoaL-like"/>
</dbReference>
<evidence type="ECO:0000259" key="1">
    <source>
        <dbReference type="Pfam" id="PF12680"/>
    </source>
</evidence>
<dbReference type="InterPro" id="IPR032710">
    <property type="entry name" value="NTF2-like_dom_sf"/>
</dbReference>
<feature type="domain" description="SnoaL-like" evidence="1">
    <location>
        <begin position="18"/>
        <end position="126"/>
    </location>
</feature>
<sequence>MSPAPALTRERIDQLIDDHFRYEATDDVDAVVASLTPDAAHHVVPSPVGPIRGRDAARAFYRRLFDALAGEQVTPVRRLYGPDFVVDEVLWQGRVIDGSIFLCDGRTGSVTFRMLHVFEFEGDLIRSEQVWCDLAAIQAQLGVGACDEVAA</sequence>
<comment type="caution">
    <text evidence="2">The sequence shown here is derived from an EMBL/GenBank/DDBJ whole genome shotgun (WGS) entry which is preliminary data.</text>
</comment>
<evidence type="ECO:0000313" key="2">
    <source>
        <dbReference type="EMBL" id="GAA0860874.1"/>
    </source>
</evidence>
<dbReference type="Gene3D" id="3.10.450.50">
    <property type="match status" value="1"/>
</dbReference>
<keyword evidence="3" id="KW-1185">Reference proteome</keyword>
<protein>
    <recommendedName>
        <fullName evidence="1">SnoaL-like domain-containing protein</fullName>
    </recommendedName>
</protein>
<proteinExistence type="predicted"/>
<evidence type="ECO:0000313" key="3">
    <source>
        <dbReference type="Proteomes" id="UP001500738"/>
    </source>
</evidence>
<dbReference type="RefSeq" id="WP_215353516.1">
    <property type="nucleotide sequence ID" value="NZ_BAAAFE010000001.1"/>
</dbReference>
<accession>A0ABP3X5K3</accession>